<feature type="region of interest" description="Disordered" evidence="1">
    <location>
        <begin position="1"/>
        <end position="21"/>
    </location>
</feature>
<comment type="caution">
    <text evidence="2">The sequence shown here is derived from an EMBL/GenBank/DDBJ whole genome shotgun (WGS) entry which is preliminary data.</text>
</comment>
<name>A0AAV4WEY2_9ARAC</name>
<organism evidence="2 3">
    <name type="scientific">Caerostris darwini</name>
    <dbReference type="NCBI Taxonomy" id="1538125"/>
    <lineage>
        <taxon>Eukaryota</taxon>
        <taxon>Metazoa</taxon>
        <taxon>Ecdysozoa</taxon>
        <taxon>Arthropoda</taxon>
        <taxon>Chelicerata</taxon>
        <taxon>Arachnida</taxon>
        <taxon>Araneae</taxon>
        <taxon>Araneomorphae</taxon>
        <taxon>Entelegynae</taxon>
        <taxon>Araneoidea</taxon>
        <taxon>Araneidae</taxon>
        <taxon>Caerostris</taxon>
    </lineage>
</organism>
<dbReference type="AlphaFoldDB" id="A0AAV4WEY2"/>
<evidence type="ECO:0000313" key="2">
    <source>
        <dbReference type="EMBL" id="GIY81197.1"/>
    </source>
</evidence>
<accession>A0AAV4WEY2</accession>
<dbReference type="Proteomes" id="UP001054837">
    <property type="component" value="Unassembled WGS sequence"/>
</dbReference>
<sequence length="85" mass="9833">MSWQGDSGKDANQKEDKELANNVSNLIAKVEEVESPTSQVQEELKRDEESEDIWRNAKKVTRRVQERLELKYAKRTKTTPGSQNQ</sequence>
<protein>
    <submittedName>
        <fullName evidence="2">Uncharacterized protein</fullName>
    </submittedName>
</protein>
<reference evidence="2 3" key="1">
    <citation type="submission" date="2021-06" db="EMBL/GenBank/DDBJ databases">
        <title>Caerostris darwini draft genome.</title>
        <authorList>
            <person name="Kono N."/>
            <person name="Arakawa K."/>
        </authorList>
    </citation>
    <scope>NUCLEOTIDE SEQUENCE [LARGE SCALE GENOMIC DNA]</scope>
</reference>
<proteinExistence type="predicted"/>
<evidence type="ECO:0000313" key="3">
    <source>
        <dbReference type="Proteomes" id="UP001054837"/>
    </source>
</evidence>
<evidence type="ECO:0000256" key="1">
    <source>
        <dbReference type="SAM" id="MobiDB-lite"/>
    </source>
</evidence>
<feature type="compositionally biased region" description="Basic and acidic residues" evidence="1">
    <location>
        <begin position="7"/>
        <end position="19"/>
    </location>
</feature>
<dbReference type="EMBL" id="BPLQ01014587">
    <property type="protein sequence ID" value="GIY81197.1"/>
    <property type="molecule type" value="Genomic_DNA"/>
</dbReference>
<keyword evidence="3" id="KW-1185">Reference proteome</keyword>
<gene>
    <name evidence="2" type="ORF">CDAR_218651</name>
</gene>